<evidence type="ECO:0000313" key="1">
    <source>
        <dbReference type="EMBL" id="KAK7441805.1"/>
    </source>
</evidence>
<evidence type="ECO:0000313" key="2">
    <source>
        <dbReference type="Proteomes" id="UP001498398"/>
    </source>
</evidence>
<accession>A0ABR1IV54</accession>
<sequence length="109" mass="12056">MSAQARLLQLAPKSHQSTTRCDEPQNLKAAWAAAAAYLSGSVEYDTSSSTVSQVFFAFTQHIRCHKCIENRDHAIRQVVAEWPIIIAGLQTSSRRNVDELPLGSAQRTD</sequence>
<gene>
    <name evidence="1" type="ORF">VKT23_016467</name>
</gene>
<dbReference type="Proteomes" id="UP001498398">
    <property type="component" value="Unassembled WGS sequence"/>
</dbReference>
<comment type="caution">
    <text evidence="1">The sequence shown here is derived from an EMBL/GenBank/DDBJ whole genome shotgun (WGS) entry which is preliminary data.</text>
</comment>
<keyword evidence="2" id="KW-1185">Reference proteome</keyword>
<organism evidence="1 2">
    <name type="scientific">Marasmiellus scandens</name>
    <dbReference type="NCBI Taxonomy" id="2682957"/>
    <lineage>
        <taxon>Eukaryota</taxon>
        <taxon>Fungi</taxon>
        <taxon>Dikarya</taxon>
        <taxon>Basidiomycota</taxon>
        <taxon>Agaricomycotina</taxon>
        <taxon>Agaricomycetes</taxon>
        <taxon>Agaricomycetidae</taxon>
        <taxon>Agaricales</taxon>
        <taxon>Marasmiineae</taxon>
        <taxon>Omphalotaceae</taxon>
        <taxon>Marasmiellus</taxon>
    </lineage>
</organism>
<reference evidence="1 2" key="1">
    <citation type="submission" date="2024-01" db="EMBL/GenBank/DDBJ databases">
        <title>A draft genome for the cacao thread blight pathogen Marasmiellus scandens.</title>
        <authorList>
            <person name="Baruah I.K."/>
            <person name="Leung J."/>
            <person name="Bukari Y."/>
            <person name="Amoako-Attah I."/>
            <person name="Meinhardt L.W."/>
            <person name="Bailey B.A."/>
            <person name="Cohen S.P."/>
        </authorList>
    </citation>
    <scope>NUCLEOTIDE SEQUENCE [LARGE SCALE GENOMIC DNA]</scope>
    <source>
        <strain evidence="1 2">GH-19</strain>
    </source>
</reference>
<name>A0ABR1IV54_9AGAR</name>
<dbReference type="EMBL" id="JBANRG010000061">
    <property type="protein sequence ID" value="KAK7441805.1"/>
    <property type="molecule type" value="Genomic_DNA"/>
</dbReference>
<protein>
    <recommendedName>
        <fullName evidence="3">Sulfhydryl oxidase</fullName>
    </recommendedName>
</protein>
<proteinExistence type="predicted"/>
<evidence type="ECO:0008006" key="3">
    <source>
        <dbReference type="Google" id="ProtNLM"/>
    </source>
</evidence>